<evidence type="ECO:0000256" key="21">
    <source>
        <dbReference type="ARBA" id="ARBA00078358"/>
    </source>
</evidence>
<keyword evidence="8" id="KW-0007">Acetylation</keyword>
<evidence type="ECO:0000256" key="12">
    <source>
        <dbReference type="ARBA" id="ARBA00035949"/>
    </source>
</evidence>
<evidence type="ECO:0000256" key="8">
    <source>
        <dbReference type="ARBA" id="ARBA00022990"/>
    </source>
</evidence>
<organism evidence="24 25">
    <name type="scientific">Aotus nancymaae</name>
    <name type="common">Ma's night monkey</name>
    <dbReference type="NCBI Taxonomy" id="37293"/>
    <lineage>
        <taxon>Eukaryota</taxon>
        <taxon>Metazoa</taxon>
        <taxon>Chordata</taxon>
        <taxon>Craniata</taxon>
        <taxon>Vertebrata</taxon>
        <taxon>Euteleostomi</taxon>
        <taxon>Mammalia</taxon>
        <taxon>Eutheria</taxon>
        <taxon>Euarchontoglires</taxon>
        <taxon>Primates</taxon>
        <taxon>Haplorrhini</taxon>
        <taxon>Platyrrhini</taxon>
        <taxon>Aotidae</taxon>
        <taxon>Aotus</taxon>
    </lineage>
</organism>
<evidence type="ECO:0000256" key="7">
    <source>
        <dbReference type="ARBA" id="ARBA00022946"/>
    </source>
</evidence>
<evidence type="ECO:0000256" key="15">
    <source>
        <dbReference type="ARBA" id="ARBA00051293"/>
    </source>
</evidence>
<dbReference type="Proteomes" id="UP000233020">
    <property type="component" value="Unplaced"/>
</dbReference>
<dbReference type="GeneTree" id="ENSGT00390000005678"/>
<proteinExistence type="inferred from homology"/>
<comment type="catalytic activity">
    <reaction evidence="16">
        <text>(3Z)-dodecenoyl-CoA = (2E)-dodecenoyl-CoA</text>
        <dbReference type="Rhea" id="RHEA:23716"/>
        <dbReference type="ChEBI" id="CHEBI:57330"/>
        <dbReference type="ChEBI" id="CHEBI:58543"/>
        <dbReference type="EC" id="5.3.3.8"/>
    </reaction>
    <physiologicalReaction direction="left-to-right" evidence="16">
        <dbReference type="Rhea" id="RHEA:23717"/>
    </physiologicalReaction>
</comment>
<reference evidence="24" key="2">
    <citation type="submission" date="2025-09" db="UniProtKB">
        <authorList>
            <consortium name="Ensembl"/>
        </authorList>
    </citation>
    <scope>IDENTIFICATION</scope>
</reference>
<dbReference type="PANTHER" id="PTHR11941">
    <property type="entry name" value="ENOYL-COA HYDRATASE-RELATED"/>
    <property type="match status" value="1"/>
</dbReference>
<evidence type="ECO:0000256" key="20">
    <source>
        <dbReference type="ARBA" id="ARBA00076241"/>
    </source>
</evidence>
<dbReference type="InterPro" id="IPR001753">
    <property type="entry name" value="Enoyl-CoA_hydra/iso"/>
</dbReference>
<evidence type="ECO:0000256" key="2">
    <source>
        <dbReference type="ARBA" id="ARBA00005005"/>
    </source>
</evidence>
<keyword evidence="10" id="KW-0496">Mitochondrion</keyword>
<comment type="subunit">
    <text evidence="4">Homotrimer.</text>
</comment>
<evidence type="ECO:0000313" key="25">
    <source>
        <dbReference type="Proteomes" id="UP000233020"/>
    </source>
</evidence>
<evidence type="ECO:0000256" key="14">
    <source>
        <dbReference type="ARBA" id="ARBA00050938"/>
    </source>
</evidence>
<keyword evidence="25" id="KW-1185">Reference proteome</keyword>
<evidence type="ECO:0000256" key="6">
    <source>
        <dbReference type="ARBA" id="ARBA00022832"/>
    </source>
</evidence>
<evidence type="ECO:0000256" key="9">
    <source>
        <dbReference type="ARBA" id="ARBA00023098"/>
    </source>
</evidence>
<keyword evidence="11" id="KW-0413">Isomerase</keyword>
<comment type="pathway">
    <text evidence="2">Lipid metabolism; fatty acid beta-oxidation.</text>
</comment>
<comment type="catalytic activity">
    <reaction evidence="15">
        <text>(2E)-tetradecenoyl-CoA = (3Z)-tetradecenoyl-CoA</text>
        <dbReference type="Rhea" id="RHEA:29847"/>
        <dbReference type="ChEBI" id="CHEBI:61405"/>
        <dbReference type="ChEBI" id="CHEBI:61968"/>
    </reaction>
    <physiologicalReaction direction="right-to-left" evidence="15">
        <dbReference type="Rhea" id="RHEA:29849"/>
    </physiologicalReaction>
</comment>
<comment type="catalytic activity">
    <reaction evidence="12">
        <text>a (3E)-enoyl-CoA = a 4-saturated (2E)-enoyl-CoA</text>
        <dbReference type="Rhea" id="RHEA:45228"/>
        <dbReference type="ChEBI" id="CHEBI:58521"/>
        <dbReference type="ChEBI" id="CHEBI:85097"/>
        <dbReference type="EC" id="5.3.3.8"/>
    </reaction>
    <physiologicalReaction direction="left-to-right" evidence="12">
        <dbReference type="Rhea" id="RHEA:45229"/>
    </physiologicalReaction>
</comment>
<comment type="catalytic activity">
    <reaction evidence="17">
        <text>(3Z)-octenoyl-CoA = (2E)-octenoyl-CoA</text>
        <dbReference type="Rhea" id="RHEA:46044"/>
        <dbReference type="ChEBI" id="CHEBI:62242"/>
        <dbReference type="ChEBI" id="CHEBI:85640"/>
    </reaction>
    <physiologicalReaction direction="left-to-right" evidence="17">
        <dbReference type="Rhea" id="RHEA:46045"/>
    </physiologicalReaction>
</comment>
<accession>A0A2K5D9R2</accession>
<dbReference type="InterPro" id="IPR029045">
    <property type="entry name" value="ClpP/crotonase-like_dom_sf"/>
</dbReference>
<evidence type="ECO:0000256" key="22">
    <source>
        <dbReference type="ARBA" id="ARBA00082088"/>
    </source>
</evidence>
<dbReference type="Ensembl" id="ENSANAT00000035545.1">
    <property type="protein sequence ID" value="ENSANAP00000017687.1"/>
    <property type="gene ID" value="ENSANAG00000026702.1"/>
</dbReference>
<dbReference type="GO" id="GO:0004165">
    <property type="term" value="F:delta(3)-delta(2)-enoyl-CoA isomerase activity"/>
    <property type="evidence" value="ECO:0007669"/>
    <property type="project" value="UniProtKB-EC"/>
</dbReference>
<comment type="catalytic activity">
    <reaction evidence="13">
        <text>(3Z)-hexenoyl-CoA = (2E)-hexenoyl-CoA</text>
        <dbReference type="Rhea" id="RHEA:45748"/>
        <dbReference type="ChEBI" id="CHEBI:62077"/>
        <dbReference type="ChEBI" id="CHEBI:85415"/>
    </reaction>
    <physiologicalReaction direction="left-to-right" evidence="13">
        <dbReference type="Rhea" id="RHEA:45749"/>
    </physiologicalReaction>
</comment>
<name>A0A2K5D9R2_AOTNA</name>
<keyword evidence="7" id="KW-0809">Transit peptide</keyword>
<dbReference type="GO" id="GO:0005759">
    <property type="term" value="C:mitochondrial matrix"/>
    <property type="evidence" value="ECO:0007669"/>
    <property type="project" value="UniProtKB-SubCell"/>
</dbReference>
<protein>
    <recommendedName>
        <fullName evidence="19">Enoyl-CoA delta isomerase 1, mitochondrial</fullName>
        <ecNumber evidence="5">5.3.3.8</ecNumber>
    </recommendedName>
    <alternativeName>
        <fullName evidence="23">3,2-trans-enoyl-CoA isomerase</fullName>
    </alternativeName>
    <alternativeName>
        <fullName evidence="20 21">Delta(3),Delta(2)-enoyl-CoA isomerase</fullName>
    </alternativeName>
    <alternativeName>
        <fullName evidence="22">Dodecenoyl-CoA isomerase</fullName>
    </alternativeName>
</protein>
<dbReference type="Pfam" id="PF00378">
    <property type="entry name" value="ECH_1"/>
    <property type="match status" value="1"/>
</dbReference>
<evidence type="ECO:0000256" key="5">
    <source>
        <dbReference type="ARBA" id="ARBA00012064"/>
    </source>
</evidence>
<dbReference type="SUPFAM" id="SSF52096">
    <property type="entry name" value="ClpP/crotonase"/>
    <property type="match status" value="1"/>
</dbReference>
<comment type="similarity">
    <text evidence="3">Belongs to the enoyl-CoA hydratase/isomerase family.</text>
</comment>
<dbReference type="GO" id="GO:0006635">
    <property type="term" value="P:fatty acid beta-oxidation"/>
    <property type="evidence" value="ECO:0007669"/>
    <property type="project" value="Ensembl"/>
</dbReference>
<evidence type="ECO:0000256" key="17">
    <source>
        <dbReference type="ARBA" id="ARBA00052542"/>
    </source>
</evidence>
<evidence type="ECO:0000256" key="1">
    <source>
        <dbReference type="ARBA" id="ARBA00004305"/>
    </source>
</evidence>
<reference evidence="24" key="1">
    <citation type="submission" date="2025-08" db="UniProtKB">
        <authorList>
            <consortium name="Ensembl"/>
        </authorList>
    </citation>
    <scope>IDENTIFICATION</scope>
</reference>
<evidence type="ECO:0000256" key="4">
    <source>
        <dbReference type="ARBA" id="ARBA00011233"/>
    </source>
</evidence>
<keyword evidence="9" id="KW-0443">Lipid metabolism</keyword>
<dbReference type="CDD" id="cd06558">
    <property type="entry name" value="crotonase-like"/>
    <property type="match status" value="1"/>
</dbReference>
<comment type="catalytic activity">
    <reaction evidence="14">
        <text>(3Z)-decenoyl-CoA = (2E)-decenoyl-CoA</text>
        <dbReference type="Rhea" id="RHEA:77195"/>
        <dbReference type="ChEBI" id="CHEBI:61406"/>
        <dbReference type="ChEBI" id="CHEBI:195601"/>
    </reaction>
    <physiologicalReaction direction="left-to-right" evidence="14">
        <dbReference type="Rhea" id="RHEA:77196"/>
    </physiologicalReaction>
</comment>
<evidence type="ECO:0000256" key="19">
    <source>
        <dbReference type="ARBA" id="ARBA00068317"/>
    </source>
</evidence>
<evidence type="ECO:0000256" key="11">
    <source>
        <dbReference type="ARBA" id="ARBA00023235"/>
    </source>
</evidence>
<evidence type="ECO:0000256" key="10">
    <source>
        <dbReference type="ARBA" id="ARBA00023128"/>
    </source>
</evidence>
<dbReference type="AlphaFoldDB" id="A0A2K5D9R2"/>
<dbReference type="Gene3D" id="6.10.250.170">
    <property type="match status" value="1"/>
</dbReference>
<dbReference type="PANTHER" id="PTHR11941:SF45">
    <property type="entry name" value="ENOYL-COA DELTA ISOMERASE 1, MITOCHONDRIAL"/>
    <property type="match status" value="1"/>
</dbReference>
<sequence>MALAAALRVPARILLGAGARLPGAALGLTKRAAGGGDGARRFGSQRVLVEPDAGAGVAVMRLNNPPVNTLSLEFLTELVISLEKLENDKSFRGVILTSDRPGVFSSGLDLTEMCGRSPAHYAEYWKAVQELWLRFYQCSLVLVAAINGACPAGGCLMALTSDHRVLADNPKYSIGLNETLLGIVAPFWFKDTLVNTIGHRAAERALQLGLLFPPAQALQVGIVDQVVPEEQVQSVALSAIAQWMAIPDHARQLTKAMMRKATASRLITHREDDVQNFVSFISRDSIQKSLQLYLERLKQKKG</sequence>
<dbReference type="FunFam" id="3.90.226.10:FF:000034">
    <property type="entry name" value="Enoyl-CoA delta isomerase 1"/>
    <property type="match status" value="1"/>
</dbReference>
<comment type="function">
    <text evidence="18">Key enzyme of fatty acid beta-oxidation. Able to isomerize both 3-cis (3Z) and 3-trans (3E) double bonds into the 2-trans (2E) form in a range of enoyl-CoA species, with a preference for (3Z)-enoyl-CoAs over (3E)-enoyl-CoAs. The catalytic efficiency of this enzyme is not affected by the fatty acyl chain length.</text>
</comment>
<evidence type="ECO:0000313" key="24">
    <source>
        <dbReference type="Ensembl" id="ENSANAP00000017687.1"/>
    </source>
</evidence>
<evidence type="ECO:0000256" key="13">
    <source>
        <dbReference type="ARBA" id="ARBA00036336"/>
    </source>
</evidence>
<comment type="subcellular location">
    <subcellularLocation>
        <location evidence="1">Mitochondrion matrix</location>
    </subcellularLocation>
</comment>
<dbReference type="STRING" id="37293.ENSANAP00000017687"/>
<dbReference type="EC" id="5.3.3.8" evidence="5"/>
<keyword evidence="6" id="KW-0276">Fatty acid metabolism</keyword>
<evidence type="ECO:0000256" key="16">
    <source>
        <dbReference type="ARBA" id="ARBA00052376"/>
    </source>
</evidence>
<evidence type="ECO:0000256" key="18">
    <source>
        <dbReference type="ARBA" id="ARBA00056147"/>
    </source>
</evidence>
<dbReference type="OMA" id="WFMSSFL"/>
<gene>
    <name evidence="24" type="primary">ECI1</name>
</gene>
<dbReference type="Gene3D" id="3.90.226.10">
    <property type="entry name" value="2-enoyl-CoA Hydratase, Chain A, domain 1"/>
    <property type="match status" value="1"/>
</dbReference>
<evidence type="ECO:0000256" key="3">
    <source>
        <dbReference type="ARBA" id="ARBA00005254"/>
    </source>
</evidence>
<evidence type="ECO:0000256" key="23">
    <source>
        <dbReference type="ARBA" id="ARBA00083575"/>
    </source>
</evidence>